<reference evidence="2" key="1">
    <citation type="submission" date="2018-05" db="EMBL/GenBank/DDBJ databases">
        <authorList>
            <person name="Lanie J.A."/>
            <person name="Ng W.-L."/>
            <person name="Kazmierczak K.M."/>
            <person name="Andrzejewski T.M."/>
            <person name="Davidsen T.M."/>
            <person name="Wayne K.J."/>
            <person name="Tettelin H."/>
            <person name="Glass J.I."/>
            <person name="Rusch D."/>
            <person name="Podicherti R."/>
            <person name="Tsui H.-C.T."/>
            <person name="Winkler M.E."/>
        </authorList>
    </citation>
    <scope>NUCLEOTIDE SEQUENCE</scope>
</reference>
<name>A0A382S399_9ZZZZ</name>
<organism evidence="2">
    <name type="scientific">marine metagenome</name>
    <dbReference type="NCBI Taxonomy" id="408172"/>
    <lineage>
        <taxon>unclassified sequences</taxon>
        <taxon>metagenomes</taxon>
        <taxon>ecological metagenomes</taxon>
    </lineage>
</organism>
<gene>
    <name evidence="2" type="ORF">METZ01_LOCUS357248</name>
</gene>
<evidence type="ECO:0000256" key="1">
    <source>
        <dbReference type="SAM" id="Phobius"/>
    </source>
</evidence>
<proteinExistence type="predicted"/>
<keyword evidence="1" id="KW-1133">Transmembrane helix</keyword>
<evidence type="ECO:0000313" key="2">
    <source>
        <dbReference type="EMBL" id="SVD04394.1"/>
    </source>
</evidence>
<protein>
    <submittedName>
        <fullName evidence="2">Uncharacterized protein</fullName>
    </submittedName>
</protein>
<feature type="non-terminal residue" evidence="2">
    <location>
        <position position="146"/>
    </location>
</feature>
<dbReference type="AlphaFoldDB" id="A0A382S399"/>
<feature type="transmembrane region" description="Helical" evidence="1">
    <location>
        <begin position="7"/>
        <end position="26"/>
    </location>
</feature>
<keyword evidence="1" id="KW-0812">Transmembrane</keyword>
<sequence length="146" mass="16526">MSFRNQKVISFAVLVSFLASIPIWFFSLHSNIANNLSSISEKYEQEKIVDKELERVENKLGIVTNNFLASNDKFNNLLRKIPSINDRDNALALFKDIIQAHSLKIHKFEPTQGAIEEKIMSIAETGGKVTIKKYAVDAILTGNFLR</sequence>
<dbReference type="EMBL" id="UINC01126116">
    <property type="protein sequence ID" value="SVD04394.1"/>
    <property type="molecule type" value="Genomic_DNA"/>
</dbReference>
<keyword evidence="1" id="KW-0472">Membrane</keyword>
<accession>A0A382S399</accession>